<name>A0A6C0AYZ6_9ZZZZ</name>
<keyword evidence="1" id="KW-0175">Coiled coil</keyword>
<dbReference type="PROSITE" id="PS50089">
    <property type="entry name" value="ZF_RING_2"/>
    <property type="match status" value="1"/>
</dbReference>
<reference evidence="3" key="1">
    <citation type="journal article" date="2020" name="Nature">
        <title>Giant virus diversity and host interactions through global metagenomics.</title>
        <authorList>
            <person name="Schulz F."/>
            <person name="Roux S."/>
            <person name="Paez-Espino D."/>
            <person name="Jungbluth S."/>
            <person name="Walsh D.A."/>
            <person name="Denef V.J."/>
            <person name="McMahon K.D."/>
            <person name="Konstantinidis K.T."/>
            <person name="Eloe-Fadrosh E.A."/>
            <person name="Kyrpides N.C."/>
            <person name="Woyke T."/>
        </authorList>
    </citation>
    <scope>NUCLEOTIDE SEQUENCE</scope>
    <source>
        <strain evidence="3">GVMAG-S-ERX556022-25</strain>
    </source>
</reference>
<organism evidence="3">
    <name type="scientific">viral metagenome</name>
    <dbReference type="NCBI Taxonomy" id="1070528"/>
    <lineage>
        <taxon>unclassified sequences</taxon>
        <taxon>metagenomes</taxon>
        <taxon>organismal metagenomes</taxon>
    </lineage>
</organism>
<protein>
    <recommendedName>
        <fullName evidence="2">RING-type domain-containing protein</fullName>
    </recommendedName>
</protein>
<dbReference type="InterPro" id="IPR001841">
    <property type="entry name" value="Znf_RING"/>
</dbReference>
<proteinExistence type="predicted"/>
<dbReference type="EMBL" id="MN738809">
    <property type="protein sequence ID" value="QHS84540.1"/>
    <property type="molecule type" value="Genomic_DNA"/>
</dbReference>
<feature type="coiled-coil region" evidence="1">
    <location>
        <begin position="88"/>
        <end position="115"/>
    </location>
</feature>
<dbReference type="AlphaFoldDB" id="A0A6C0AYZ6"/>
<evidence type="ECO:0000313" key="3">
    <source>
        <dbReference type="EMBL" id="QHS84540.1"/>
    </source>
</evidence>
<accession>A0A6C0AYZ6</accession>
<evidence type="ECO:0000256" key="1">
    <source>
        <dbReference type="SAM" id="Coils"/>
    </source>
</evidence>
<feature type="domain" description="RING-type" evidence="2">
    <location>
        <begin position="126"/>
        <end position="162"/>
    </location>
</feature>
<dbReference type="Pfam" id="PF13920">
    <property type="entry name" value="zf-C3HC4_3"/>
    <property type="match status" value="1"/>
</dbReference>
<sequence>MTEYENMIDNYIINKKKNSTNIWKNSINNFIKNIKNYDNINNYEIYINNNIINNNTCRLASEKFELLSCLHNIVEKSKAHHDYQEELIKDLKISLANVKKKLNDLEAKYTRQLSQCEAAVSFDNQCCICMTAQKNYAYIGCGHMCVCGSCAETWGNKCPICKTDSSVIRIYNS</sequence>
<evidence type="ECO:0000259" key="2">
    <source>
        <dbReference type="PROSITE" id="PS50089"/>
    </source>
</evidence>
<dbReference type="InterPro" id="IPR013083">
    <property type="entry name" value="Znf_RING/FYVE/PHD"/>
</dbReference>
<dbReference type="SUPFAM" id="SSF57850">
    <property type="entry name" value="RING/U-box"/>
    <property type="match status" value="1"/>
</dbReference>
<dbReference type="Gene3D" id="3.30.40.10">
    <property type="entry name" value="Zinc/RING finger domain, C3HC4 (zinc finger)"/>
    <property type="match status" value="1"/>
</dbReference>